<dbReference type="AlphaFoldDB" id="A0A5P9XQ73"/>
<sequence>MDPVIKQVPENKNSLPFFSPGFAKLLKKPGQGRLRGLRCRSEMNQIGPSSKSTSR</sequence>
<name>A0A5P9XQ73_ACITH</name>
<reference evidence="1 2" key="1">
    <citation type="submission" date="2019-10" db="EMBL/GenBank/DDBJ databases">
        <authorList>
            <person name="Wang R."/>
        </authorList>
    </citation>
    <scope>NUCLEOTIDE SEQUENCE [LARGE SCALE GENOMIC DNA]</scope>
    <source>
        <strain evidence="1 2">ATCC 19377</strain>
    </source>
</reference>
<evidence type="ECO:0000313" key="2">
    <source>
        <dbReference type="Proteomes" id="UP000363590"/>
    </source>
</evidence>
<gene>
    <name evidence="1" type="ORF">GCD22_01385</name>
</gene>
<dbReference type="EMBL" id="CP045571">
    <property type="protein sequence ID" value="QFX95754.1"/>
    <property type="molecule type" value="Genomic_DNA"/>
</dbReference>
<accession>A0A5P9XQ73</accession>
<proteinExistence type="predicted"/>
<protein>
    <submittedName>
        <fullName evidence="1">Uncharacterized protein</fullName>
    </submittedName>
</protein>
<organism evidence="1 2">
    <name type="scientific">Acidithiobacillus thiooxidans ATCC 19377</name>
    <dbReference type="NCBI Taxonomy" id="637390"/>
    <lineage>
        <taxon>Bacteria</taxon>
        <taxon>Pseudomonadati</taxon>
        <taxon>Pseudomonadota</taxon>
        <taxon>Acidithiobacillia</taxon>
        <taxon>Acidithiobacillales</taxon>
        <taxon>Acidithiobacillaceae</taxon>
        <taxon>Acidithiobacillus</taxon>
    </lineage>
</organism>
<evidence type="ECO:0000313" key="1">
    <source>
        <dbReference type="EMBL" id="QFX95754.1"/>
    </source>
</evidence>
<dbReference type="Proteomes" id="UP000363590">
    <property type="component" value="Chromosome"/>
</dbReference>
<dbReference type="KEGG" id="atx:GCD22_01385"/>